<proteinExistence type="predicted"/>
<name>A0A0T6DUW5_9GAMM</name>
<accession>A0A0T6DUW5</accession>
<evidence type="ECO:0000313" key="2">
    <source>
        <dbReference type="EMBL" id="KRU23643.1"/>
    </source>
</evidence>
<keyword evidence="1" id="KW-0472">Membrane</keyword>
<feature type="transmembrane region" description="Helical" evidence="1">
    <location>
        <begin position="12"/>
        <end position="29"/>
    </location>
</feature>
<reference evidence="2 3" key="1">
    <citation type="submission" date="2015-11" db="EMBL/GenBank/DDBJ databases">
        <title>Permanent draft genome of Psychrobacter piscatorii LQ58.</title>
        <authorList>
            <person name="Zhou M."/>
            <person name="Dong B."/>
            <person name="Liu Q."/>
        </authorList>
    </citation>
    <scope>NUCLEOTIDE SEQUENCE [LARGE SCALE GENOMIC DNA]</scope>
    <source>
        <strain evidence="2 3">LQ58</strain>
    </source>
</reference>
<dbReference type="AlphaFoldDB" id="A0A0T6DUW5"/>
<organism evidence="2 3">
    <name type="scientific">Psychrobacter piscatorii</name>
    <dbReference type="NCBI Taxonomy" id="554343"/>
    <lineage>
        <taxon>Bacteria</taxon>
        <taxon>Pseudomonadati</taxon>
        <taxon>Pseudomonadota</taxon>
        <taxon>Gammaproteobacteria</taxon>
        <taxon>Moraxellales</taxon>
        <taxon>Moraxellaceae</taxon>
        <taxon>Psychrobacter</taxon>
    </lineage>
</organism>
<keyword evidence="1" id="KW-0812">Transmembrane</keyword>
<feature type="transmembrane region" description="Helical" evidence="1">
    <location>
        <begin position="75"/>
        <end position="93"/>
    </location>
</feature>
<comment type="caution">
    <text evidence="2">The sequence shown here is derived from an EMBL/GenBank/DDBJ whole genome shotgun (WGS) entry which is preliminary data.</text>
</comment>
<dbReference type="EMBL" id="LNDJ01000001">
    <property type="protein sequence ID" value="KRU23643.1"/>
    <property type="molecule type" value="Genomic_DNA"/>
</dbReference>
<gene>
    <name evidence="2" type="ORF">AS194_00010</name>
</gene>
<evidence type="ECO:0000313" key="3">
    <source>
        <dbReference type="Proteomes" id="UP000051202"/>
    </source>
</evidence>
<keyword evidence="1" id="KW-1133">Transmembrane helix</keyword>
<sequence>MINRYKHYKTLIFIVLLNVFSSILHYVHNVVYFDHYPEPDWLSPQLVDAFWFVMTPIGTYGLIVAVKSQMTKGRWWLYLYALMGLLSLLHYNVETDNIMTITMHSLIWFQAISAFWLIGYVTMYFKNKSKH</sequence>
<feature type="transmembrane region" description="Helical" evidence="1">
    <location>
        <begin position="105"/>
        <end position="125"/>
    </location>
</feature>
<feature type="transmembrane region" description="Helical" evidence="1">
    <location>
        <begin position="49"/>
        <end position="66"/>
    </location>
</feature>
<evidence type="ECO:0000256" key="1">
    <source>
        <dbReference type="SAM" id="Phobius"/>
    </source>
</evidence>
<dbReference type="STRING" id="554343.AS194_00010"/>
<dbReference type="Proteomes" id="UP000051202">
    <property type="component" value="Unassembled WGS sequence"/>
</dbReference>
<protein>
    <submittedName>
        <fullName evidence="2">Uncharacterized protein</fullName>
    </submittedName>
</protein>
<keyword evidence="3" id="KW-1185">Reference proteome</keyword>